<keyword evidence="4" id="KW-0671">Queuosine biosynthesis</keyword>
<dbReference type="GO" id="GO:0008616">
    <property type="term" value="P:tRNA queuosine(34) biosynthetic process"/>
    <property type="evidence" value="ECO:0007669"/>
    <property type="project" value="UniProtKB-KW"/>
</dbReference>
<dbReference type="Pfam" id="PF02547">
    <property type="entry name" value="Queuosine_synth"/>
    <property type="match status" value="1"/>
</dbReference>
<evidence type="ECO:0000256" key="2">
    <source>
        <dbReference type="ARBA" id="ARBA00022679"/>
    </source>
</evidence>
<dbReference type="InterPro" id="IPR003699">
    <property type="entry name" value="QueA"/>
</dbReference>
<name>R7QLU8_CHOCR</name>
<dbReference type="InterPro" id="IPR042118">
    <property type="entry name" value="QueA_dom1"/>
</dbReference>
<reference evidence="6" key="1">
    <citation type="journal article" date="2013" name="Proc. Natl. Acad. Sci. U.S.A.">
        <title>Genome structure and metabolic features in the red seaweed Chondrus crispus shed light on evolution of the Archaeplastida.</title>
        <authorList>
            <person name="Collen J."/>
            <person name="Porcel B."/>
            <person name="Carre W."/>
            <person name="Ball S.G."/>
            <person name="Chaparro C."/>
            <person name="Tonon T."/>
            <person name="Barbeyron T."/>
            <person name="Michel G."/>
            <person name="Noel B."/>
            <person name="Valentin K."/>
            <person name="Elias M."/>
            <person name="Artiguenave F."/>
            <person name="Arun A."/>
            <person name="Aury J.M."/>
            <person name="Barbosa-Neto J.F."/>
            <person name="Bothwell J.H."/>
            <person name="Bouget F.Y."/>
            <person name="Brillet L."/>
            <person name="Cabello-Hurtado F."/>
            <person name="Capella-Gutierrez S."/>
            <person name="Charrier B."/>
            <person name="Cladiere L."/>
            <person name="Cock J.M."/>
            <person name="Coelho S.M."/>
            <person name="Colleoni C."/>
            <person name="Czjzek M."/>
            <person name="Da Silva C."/>
            <person name="Delage L."/>
            <person name="Denoeud F."/>
            <person name="Deschamps P."/>
            <person name="Dittami S.M."/>
            <person name="Gabaldon T."/>
            <person name="Gachon C.M."/>
            <person name="Groisillier A."/>
            <person name="Herve C."/>
            <person name="Jabbari K."/>
            <person name="Katinka M."/>
            <person name="Kloareg B."/>
            <person name="Kowalczyk N."/>
            <person name="Labadie K."/>
            <person name="Leblanc C."/>
            <person name="Lopez P.J."/>
            <person name="McLachlan D.H."/>
            <person name="Meslet-Cladiere L."/>
            <person name="Moustafa A."/>
            <person name="Nehr Z."/>
            <person name="Nyvall Collen P."/>
            <person name="Panaud O."/>
            <person name="Partensky F."/>
            <person name="Poulain J."/>
            <person name="Rensing S.A."/>
            <person name="Rousvoal S."/>
            <person name="Samson G."/>
            <person name="Symeonidi A."/>
            <person name="Weissenbach J."/>
            <person name="Zambounis A."/>
            <person name="Wincker P."/>
            <person name="Boyen C."/>
        </authorList>
    </citation>
    <scope>NUCLEOTIDE SEQUENCE [LARGE SCALE GENOMIC DNA]</scope>
    <source>
        <strain evidence="6">cv. Stackhouse</strain>
    </source>
</reference>
<evidence type="ECO:0000313" key="5">
    <source>
        <dbReference type="EMBL" id="CDF39059.1"/>
    </source>
</evidence>
<dbReference type="PANTHER" id="PTHR30307">
    <property type="entry name" value="S-ADENOSYLMETHIONINE:TRNA RIBOSYLTRANSFERASE-ISOMERASE"/>
    <property type="match status" value="1"/>
</dbReference>
<dbReference type="AlphaFoldDB" id="R7QLU8"/>
<dbReference type="InterPro" id="IPR036100">
    <property type="entry name" value="QueA_sf"/>
</dbReference>
<dbReference type="GeneID" id="17326688"/>
<dbReference type="Gene3D" id="3.40.1780.10">
    <property type="entry name" value="QueA-like"/>
    <property type="match status" value="1"/>
</dbReference>
<keyword evidence="2" id="KW-0808">Transferase</keyword>
<keyword evidence="3" id="KW-0949">S-adenosyl-L-methionine</keyword>
<organism evidence="5 6">
    <name type="scientific">Chondrus crispus</name>
    <name type="common">Carrageen Irish moss</name>
    <name type="synonym">Polymorpha crispa</name>
    <dbReference type="NCBI Taxonomy" id="2769"/>
    <lineage>
        <taxon>Eukaryota</taxon>
        <taxon>Rhodophyta</taxon>
        <taxon>Florideophyceae</taxon>
        <taxon>Rhodymeniophycidae</taxon>
        <taxon>Gigartinales</taxon>
        <taxon>Gigartinaceae</taxon>
        <taxon>Chondrus</taxon>
    </lineage>
</organism>
<dbReference type="RefSeq" id="XP_005718970.1">
    <property type="nucleotide sequence ID" value="XM_005718913.1"/>
</dbReference>
<dbReference type="SUPFAM" id="SSF111337">
    <property type="entry name" value="QueA-like"/>
    <property type="match status" value="1"/>
</dbReference>
<dbReference type="KEGG" id="ccp:CHC_T00006545001"/>
<sequence>MRNLTTGAPAELMLLHPYRHADPAAALRRPPHAQVWRAYIRGKKVRAQDRLLPIARRPEHGASLADVLAHVGETPLPPYLKRHAEPDDEENYQTVYASTAGSAAAPTAGLHMTDRIMERRRERGVQMEDVVLHVGAGTFAPVTAETVGGHDMHAELMSLRRACVERVGRHVESRSPIFAMWTTSVRALESMYWFSVRLLVEEGVGARATIHVGQWEPYERMDELGKDALPTPHQAMQAVLQWHREMDVPIFGTT</sequence>
<dbReference type="GO" id="GO:0051075">
    <property type="term" value="F:S-adenosylmethionine:tRNA ribosyltransferase-isomerase activity"/>
    <property type="evidence" value="ECO:0007669"/>
    <property type="project" value="TreeGrafter"/>
</dbReference>
<protein>
    <submittedName>
        <fullName evidence="5">Uncharacterized protein</fullName>
    </submittedName>
</protein>
<dbReference type="PANTHER" id="PTHR30307:SF0">
    <property type="entry name" value="S-ADENOSYLMETHIONINE:TRNA RIBOSYLTRANSFERASE-ISOMERASE"/>
    <property type="match status" value="1"/>
</dbReference>
<proteinExistence type="predicted"/>
<evidence type="ECO:0000313" key="6">
    <source>
        <dbReference type="Proteomes" id="UP000012073"/>
    </source>
</evidence>
<accession>R7QLU8</accession>
<keyword evidence="6" id="KW-1185">Reference proteome</keyword>
<evidence type="ECO:0000256" key="3">
    <source>
        <dbReference type="ARBA" id="ARBA00022691"/>
    </source>
</evidence>
<dbReference type="EMBL" id="HG001992">
    <property type="protein sequence ID" value="CDF39059.1"/>
    <property type="molecule type" value="Genomic_DNA"/>
</dbReference>
<evidence type="ECO:0000256" key="1">
    <source>
        <dbReference type="ARBA" id="ARBA00022490"/>
    </source>
</evidence>
<dbReference type="Proteomes" id="UP000012073">
    <property type="component" value="Unassembled WGS sequence"/>
</dbReference>
<dbReference type="STRING" id="2769.R7QLU8"/>
<dbReference type="OrthoDB" id="1448at2759"/>
<keyword evidence="1" id="KW-0963">Cytoplasm</keyword>
<dbReference type="Gramene" id="CDF39059">
    <property type="protein sequence ID" value="CDF39059"/>
    <property type="gene ID" value="CHC_T00006545001"/>
</dbReference>
<gene>
    <name evidence="5" type="ORF">CHC_T00006545001</name>
</gene>
<evidence type="ECO:0000256" key="4">
    <source>
        <dbReference type="ARBA" id="ARBA00022785"/>
    </source>
</evidence>